<comment type="function">
    <text evidence="8">Component of the cytochrome c oxidase, the last enzyme in the mitochondrial electron transport chain which drives oxidative phosphorylation. The respiratory chain contains 3 multisubunit complexes succinate dehydrogenase (complex II, CII), ubiquinol-cytochrome c oxidoreductase (cytochrome b-c1 complex, complex III, CIII) and cytochrome c oxidase (complex IV, CIV), that cooperate to transfer electrons derived from NADH and succinate to molecular oxygen, creating an electrochemical gradient over the inner membrane that drives transmembrane transport and the ATP synthase. Cytochrome c oxidase is the component of the respiratory chain that catalyzes the reduction of oxygen to water. Electrons originating from reduced cytochrome c in the intermembrane space (IMS) are transferred via the dinuclear copper A center (CU(A)) of subunit 2 and heme A of subunit 1 to the active site in subunit 1, a binuclear center (BNC) formed by heme A3 and copper B (CU(B)). The BNC reduces molecular oxygen to 2 water molecules using 4 electrons from cytochrome c in the IMS and 4 protons from the mitochondrial matrix.</text>
</comment>
<geneLocation type="mitochondrion" evidence="11"/>
<dbReference type="PROSITE" id="PS50253">
    <property type="entry name" value="COX3"/>
    <property type="match status" value="1"/>
</dbReference>
<sequence length="267" mass="30686">MSTFLIQRHPFHLVDASPWPFFAGVSALAVTTGFVMYMHCFENGFYTLFFGFVALCFTFYVWWRDIIREGTFQGHHTKSVQTSLRYGMVLFIVSEIMFFFAFFWAFFAASLSPTQEIGGIWPPPGIDVLNAWEIPLLNTFILLLSGVTCTWSHNAIICGDRKNLLLSLWLTIFFGGIFTALQGIEYYEANFTISDGIYGSTFFLATGFHGFHVLIGSTFLFVCLIRAVSHHFTTQHHFGFEAAAWYWHFVDVVWLFLFTSVYWWGGV</sequence>
<keyword evidence="4 8" id="KW-0812">Transmembrane</keyword>
<evidence type="ECO:0000256" key="9">
    <source>
        <dbReference type="SAM" id="Phobius"/>
    </source>
</evidence>
<feature type="transmembrane region" description="Helical" evidence="9">
    <location>
        <begin position="84"/>
        <end position="111"/>
    </location>
</feature>
<dbReference type="FunFam" id="1.20.120.80:FF:000002">
    <property type="entry name" value="Cytochrome c oxidase subunit 3"/>
    <property type="match status" value="1"/>
</dbReference>
<organism evidence="11">
    <name type="scientific">Baffinella frigidus</name>
    <dbReference type="NCBI Taxonomy" id="2571260"/>
    <lineage>
        <taxon>Eukaryota</taxon>
        <taxon>Cryptophyceae</taxon>
        <taxon>Cryptomonadales</taxon>
        <taxon>Baffinellaceae</taxon>
        <taxon>Baffinella</taxon>
    </lineage>
</organism>
<evidence type="ECO:0000259" key="10">
    <source>
        <dbReference type="PROSITE" id="PS50253"/>
    </source>
</evidence>
<feature type="transmembrane region" description="Helical" evidence="9">
    <location>
        <begin position="131"/>
        <end position="152"/>
    </location>
</feature>
<feature type="transmembrane region" description="Helical" evidence="9">
    <location>
        <begin position="245"/>
        <end position="265"/>
    </location>
</feature>
<dbReference type="FunFam" id="1.10.287.70:FF:000082">
    <property type="entry name" value="Cytochrome c oxidase subunit 3"/>
    <property type="match status" value="1"/>
</dbReference>
<dbReference type="EMBL" id="MK292549">
    <property type="protein sequence ID" value="QIC54997.1"/>
    <property type="molecule type" value="Genomic_DNA"/>
</dbReference>
<dbReference type="GO" id="GO:0031090">
    <property type="term" value="C:organelle membrane"/>
    <property type="evidence" value="ECO:0007669"/>
    <property type="project" value="UniProtKB-ARBA"/>
</dbReference>
<evidence type="ECO:0000256" key="2">
    <source>
        <dbReference type="ARBA" id="ARBA00010581"/>
    </source>
</evidence>
<evidence type="ECO:0000313" key="11">
    <source>
        <dbReference type="EMBL" id="QIC54997.1"/>
    </source>
</evidence>
<keyword evidence="7 9" id="KW-0472">Membrane</keyword>
<feature type="transmembrane region" description="Helical" evidence="9">
    <location>
        <begin position="164"/>
        <end position="184"/>
    </location>
</feature>
<dbReference type="Pfam" id="PF00510">
    <property type="entry name" value="COX3"/>
    <property type="match status" value="1"/>
</dbReference>
<dbReference type="InterPro" id="IPR013833">
    <property type="entry name" value="Cyt_c_oxidase_su3_a-hlx"/>
</dbReference>
<comment type="subcellular location">
    <subcellularLocation>
        <location evidence="1">Membrane</location>
        <topology evidence="1">Multi-pass membrane protein</topology>
    </subcellularLocation>
</comment>
<feature type="transmembrane region" description="Helical" evidence="9">
    <location>
        <begin position="45"/>
        <end position="63"/>
    </location>
</feature>
<evidence type="ECO:0000256" key="5">
    <source>
        <dbReference type="ARBA" id="ARBA00022967"/>
    </source>
</evidence>
<keyword evidence="8 11" id="KW-0496">Mitochondrion</keyword>
<evidence type="ECO:0000256" key="7">
    <source>
        <dbReference type="ARBA" id="ARBA00023136"/>
    </source>
</evidence>
<reference evidence="11" key="1">
    <citation type="submission" date="2018-12" db="EMBL/GenBank/DDBJ databases">
        <authorList>
            <person name="hu s."/>
            <person name="Xu Y."/>
            <person name="Xu B."/>
            <person name="Li F."/>
        </authorList>
    </citation>
    <scope>NUCLEOTIDE SEQUENCE</scope>
</reference>
<dbReference type="InterPro" id="IPR033945">
    <property type="entry name" value="Cyt_c_oxase_su3_dom"/>
</dbReference>
<name>A0A6C0X6T8_9CRYP</name>
<dbReference type="AlphaFoldDB" id="A0A6C0X6T8"/>
<dbReference type="PANTHER" id="PTHR11403">
    <property type="entry name" value="CYTOCHROME C OXIDASE SUBUNIT III"/>
    <property type="match status" value="1"/>
</dbReference>
<dbReference type="Gene3D" id="1.10.287.70">
    <property type="match status" value="1"/>
</dbReference>
<evidence type="ECO:0000256" key="1">
    <source>
        <dbReference type="ARBA" id="ARBA00004141"/>
    </source>
</evidence>
<proteinExistence type="inferred from homology"/>
<dbReference type="InterPro" id="IPR035973">
    <property type="entry name" value="Cyt_c_oxidase_su3-like_sf"/>
</dbReference>
<dbReference type="SUPFAM" id="SSF81452">
    <property type="entry name" value="Cytochrome c oxidase subunit III-like"/>
    <property type="match status" value="1"/>
</dbReference>
<dbReference type="GO" id="GO:0005739">
    <property type="term" value="C:mitochondrion"/>
    <property type="evidence" value="ECO:0007669"/>
    <property type="project" value="TreeGrafter"/>
</dbReference>
<dbReference type="GO" id="GO:0031967">
    <property type="term" value="C:organelle envelope"/>
    <property type="evidence" value="ECO:0007669"/>
    <property type="project" value="UniProtKB-ARBA"/>
</dbReference>
<accession>A0A6C0X6T8</accession>
<keyword evidence="6 9" id="KW-1133">Transmembrane helix</keyword>
<comment type="similarity">
    <text evidence="2 8">Belongs to the cytochrome c oxidase subunit 3 family.</text>
</comment>
<feature type="transmembrane region" description="Helical" evidence="9">
    <location>
        <begin position="196"/>
        <end position="224"/>
    </location>
</feature>
<dbReference type="CDD" id="cd01665">
    <property type="entry name" value="Cyt_c_Oxidase_III"/>
    <property type="match status" value="1"/>
</dbReference>
<feature type="transmembrane region" description="Helical" evidence="9">
    <location>
        <begin position="21"/>
        <end position="39"/>
    </location>
</feature>
<reference evidence="11" key="2">
    <citation type="journal article" date="2019" name="Mitochondrial DNA Part B Resour">
        <title>The complete mitochondrial genome of a marine microalgae Cryptophyceae sp. CCMP2293.</title>
        <authorList>
            <person name="Hu S."/>
            <person name="Xu Y."/>
            <person name="Xu B."/>
            <person name="Li F."/>
        </authorList>
    </citation>
    <scope>NUCLEOTIDE SEQUENCE</scope>
</reference>
<evidence type="ECO:0000256" key="4">
    <source>
        <dbReference type="ARBA" id="ARBA00022692"/>
    </source>
</evidence>
<dbReference type="GO" id="GO:0006123">
    <property type="term" value="P:mitochondrial electron transport, cytochrome c to oxygen"/>
    <property type="evidence" value="ECO:0007669"/>
    <property type="project" value="UniProtKB-ARBA"/>
</dbReference>
<dbReference type="InterPro" id="IPR000298">
    <property type="entry name" value="Cyt_c_oxidase-like_su3"/>
</dbReference>
<dbReference type="Gene3D" id="1.20.120.80">
    <property type="entry name" value="Cytochrome c oxidase, subunit III, four-helix bundle"/>
    <property type="match status" value="1"/>
</dbReference>
<feature type="domain" description="Heme-copper oxidase subunit III family profile" evidence="10">
    <location>
        <begin position="7"/>
        <end position="266"/>
    </location>
</feature>
<dbReference type="GO" id="GO:0045277">
    <property type="term" value="C:respiratory chain complex IV"/>
    <property type="evidence" value="ECO:0007669"/>
    <property type="project" value="UniProtKB-ARBA"/>
</dbReference>
<dbReference type="InterPro" id="IPR024791">
    <property type="entry name" value="Cyt_c/ubiquinol_Oxase_su3"/>
</dbReference>
<dbReference type="PANTHER" id="PTHR11403:SF7">
    <property type="entry name" value="CYTOCHROME C OXIDASE SUBUNIT 3"/>
    <property type="match status" value="1"/>
</dbReference>
<evidence type="ECO:0000256" key="8">
    <source>
        <dbReference type="RuleBase" id="RU003375"/>
    </source>
</evidence>
<evidence type="ECO:0000256" key="6">
    <source>
        <dbReference type="ARBA" id="ARBA00022989"/>
    </source>
</evidence>
<protein>
    <recommendedName>
        <fullName evidence="3 8">Cytochrome c oxidase subunit 3</fullName>
    </recommendedName>
</protein>
<keyword evidence="5" id="KW-1278">Translocase</keyword>
<evidence type="ECO:0000256" key="3">
    <source>
        <dbReference type="ARBA" id="ARBA00015944"/>
    </source>
</evidence>
<dbReference type="GO" id="GO:0004129">
    <property type="term" value="F:cytochrome-c oxidase activity"/>
    <property type="evidence" value="ECO:0007669"/>
    <property type="project" value="InterPro"/>
</dbReference>
<gene>
    <name evidence="11" type="primary">cox3</name>
</gene>